<feature type="domain" description="Aminotransferase class I/classII large" evidence="4">
    <location>
        <begin position="94"/>
        <end position="434"/>
    </location>
</feature>
<protein>
    <submittedName>
        <fullName evidence="5">8-amino-7-oxononanoate synthase</fullName>
    </submittedName>
</protein>
<dbReference type="GO" id="GO:0030170">
    <property type="term" value="F:pyridoxal phosphate binding"/>
    <property type="evidence" value="ECO:0007669"/>
    <property type="project" value="InterPro"/>
</dbReference>
<dbReference type="InterPro" id="IPR050087">
    <property type="entry name" value="AON_synthase_class-II"/>
</dbReference>
<feature type="compositionally biased region" description="Basic and acidic residues" evidence="3">
    <location>
        <begin position="1"/>
        <end position="14"/>
    </location>
</feature>
<comment type="cofactor">
    <cofactor evidence="1">
        <name>pyridoxal 5'-phosphate</name>
        <dbReference type="ChEBI" id="CHEBI:597326"/>
    </cofactor>
</comment>
<dbReference type="PANTHER" id="PTHR13693">
    <property type="entry name" value="CLASS II AMINOTRANSFERASE/8-AMINO-7-OXONONANOATE SYNTHASE"/>
    <property type="match status" value="1"/>
</dbReference>
<evidence type="ECO:0000259" key="4">
    <source>
        <dbReference type="Pfam" id="PF00155"/>
    </source>
</evidence>
<dbReference type="InterPro" id="IPR015421">
    <property type="entry name" value="PyrdxlP-dep_Trfase_major"/>
</dbReference>
<dbReference type="STRING" id="538381.GCA_001696535_03349"/>
<dbReference type="InterPro" id="IPR004839">
    <property type="entry name" value="Aminotransferase_I/II_large"/>
</dbReference>
<evidence type="ECO:0000256" key="3">
    <source>
        <dbReference type="SAM" id="MobiDB-lite"/>
    </source>
</evidence>
<evidence type="ECO:0000256" key="1">
    <source>
        <dbReference type="ARBA" id="ARBA00001933"/>
    </source>
</evidence>
<dbReference type="PANTHER" id="PTHR13693:SF3">
    <property type="entry name" value="LD36009P"/>
    <property type="match status" value="1"/>
</dbReference>
<dbReference type="InterPro" id="IPR015424">
    <property type="entry name" value="PyrdxlP-dep_Trfase"/>
</dbReference>
<reference evidence="5 6" key="1">
    <citation type="submission" date="2017-08" db="EMBL/GenBank/DDBJ databases">
        <authorList>
            <person name="de Groot N.N."/>
        </authorList>
    </citation>
    <scope>NUCLEOTIDE SEQUENCE [LARGE SCALE GENOMIC DNA]</scope>
    <source>
        <strain evidence="5 6">USBA 352</strain>
    </source>
</reference>
<dbReference type="Proteomes" id="UP000219331">
    <property type="component" value="Unassembled WGS sequence"/>
</dbReference>
<dbReference type="Gene3D" id="3.90.1150.10">
    <property type="entry name" value="Aspartate Aminotransferase, domain 1"/>
    <property type="match status" value="1"/>
</dbReference>
<dbReference type="AlphaFoldDB" id="A0A285RR13"/>
<evidence type="ECO:0000256" key="2">
    <source>
        <dbReference type="ARBA" id="ARBA00022679"/>
    </source>
</evidence>
<dbReference type="EMBL" id="OBML01000002">
    <property type="protein sequence ID" value="SOB96324.1"/>
    <property type="molecule type" value="Genomic_DNA"/>
</dbReference>
<dbReference type="Gene3D" id="3.40.640.10">
    <property type="entry name" value="Type I PLP-dependent aspartate aminotransferase-like (Major domain)"/>
    <property type="match status" value="1"/>
</dbReference>
<keyword evidence="6" id="KW-1185">Reference proteome</keyword>
<dbReference type="GO" id="GO:0016740">
    <property type="term" value="F:transferase activity"/>
    <property type="evidence" value="ECO:0007669"/>
    <property type="project" value="UniProtKB-KW"/>
</dbReference>
<organism evidence="5 6">
    <name type="scientific">Stappia indica</name>
    <dbReference type="NCBI Taxonomy" id="538381"/>
    <lineage>
        <taxon>Bacteria</taxon>
        <taxon>Pseudomonadati</taxon>
        <taxon>Pseudomonadota</taxon>
        <taxon>Alphaproteobacteria</taxon>
        <taxon>Hyphomicrobiales</taxon>
        <taxon>Stappiaceae</taxon>
        <taxon>Stappia</taxon>
    </lineage>
</organism>
<evidence type="ECO:0000313" key="5">
    <source>
        <dbReference type="EMBL" id="SOB96324.1"/>
    </source>
</evidence>
<proteinExistence type="predicted"/>
<evidence type="ECO:0000313" key="6">
    <source>
        <dbReference type="Proteomes" id="UP000219331"/>
    </source>
</evidence>
<feature type="region of interest" description="Disordered" evidence="3">
    <location>
        <begin position="1"/>
        <end position="45"/>
    </location>
</feature>
<dbReference type="InterPro" id="IPR015422">
    <property type="entry name" value="PyrdxlP-dep_Trfase_small"/>
</dbReference>
<dbReference type="Pfam" id="PF00155">
    <property type="entry name" value="Aminotran_1_2"/>
    <property type="match status" value="1"/>
</dbReference>
<dbReference type="SUPFAM" id="SSF53383">
    <property type="entry name" value="PLP-dependent transferases"/>
    <property type="match status" value="1"/>
</dbReference>
<name>A0A285RR13_9HYPH</name>
<dbReference type="CDD" id="cd06454">
    <property type="entry name" value="KBL_like"/>
    <property type="match status" value="1"/>
</dbReference>
<keyword evidence="2" id="KW-0808">Transferase</keyword>
<sequence>MDQHGSKSDERRELMANLRAGHKAARQRQPARPAVQAPPPPGPAAFDFSELPQLRQLRMHRAAADLIGLDNPFFRPHAGVAGATTVIDGKTFDNFASYNYLGLNGHPEVNEAATRAIATYGTSASASRVVAGERPIHRELEERLARIHGVEDAVVMVSGHATNVTVIGHLMKGDDLILTDSLVHNSVTEGARLSGAARMNFPHGDLDALEQILSQNRHKFDHVLIVVEGIYSMDGDYPDLARLIHLKQNFDCWLLVDEAHSVGVLGATGRGLAEHYSVDPRSVEMWMGTLSKTFSACGGYIAGSKALCDYLRATAPGFVFSVGLSPALAGAAIASADLMEREPERVQRLAANGQRFLERAKAAGLDTGPSAGLSVIPVIVGDSIGAATLSNRLLARGINALPIVFPAVAEKSARIRFFITSEHSAEQIDRAVDAAAEELAKMREENVGFSSLVKSVRQTS</sequence>
<gene>
    <name evidence="5" type="ORF">SAMN05421512_102160</name>
</gene>
<accession>A0A285RR13</accession>